<feature type="chain" id="PRO_5043589821" evidence="1">
    <location>
        <begin position="19"/>
        <end position="342"/>
    </location>
</feature>
<protein>
    <submittedName>
        <fullName evidence="2">Uncharacterized protein</fullName>
    </submittedName>
</protein>
<organism evidence="2 3">
    <name type="scientific">Thermospira aquatica</name>
    <dbReference type="NCBI Taxonomy" id="2828656"/>
    <lineage>
        <taxon>Bacteria</taxon>
        <taxon>Pseudomonadati</taxon>
        <taxon>Spirochaetota</taxon>
        <taxon>Spirochaetia</taxon>
        <taxon>Brevinematales</taxon>
        <taxon>Thermospiraceae</taxon>
        <taxon>Thermospira</taxon>
    </lineage>
</organism>
<dbReference type="AlphaFoldDB" id="A0AAX3BCY2"/>
<proteinExistence type="predicted"/>
<keyword evidence="1" id="KW-0732">Signal</keyword>
<feature type="signal peptide" evidence="1">
    <location>
        <begin position="1"/>
        <end position="18"/>
    </location>
</feature>
<dbReference type="KEGG" id="taqu:KDW03_10775"/>
<evidence type="ECO:0000313" key="3">
    <source>
        <dbReference type="Proteomes" id="UP001056539"/>
    </source>
</evidence>
<evidence type="ECO:0000256" key="1">
    <source>
        <dbReference type="SAM" id="SignalP"/>
    </source>
</evidence>
<accession>A0AAX3BCY2</accession>
<keyword evidence="3" id="KW-1185">Reference proteome</keyword>
<dbReference type="EMBL" id="CP073355">
    <property type="protein sequence ID" value="URA09948.1"/>
    <property type="molecule type" value="Genomic_DNA"/>
</dbReference>
<gene>
    <name evidence="2" type="ORF">KDW03_10775</name>
</gene>
<evidence type="ECO:0000313" key="2">
    <source>
        <dbReference type="EMBL" id="URA09948.1"/>
    </source>
</evidence>
<dbReference type="Proteomes" id="UP001056539">
    <property type="component" value="Chromosome"/>
</dbReference>
<sequence length="342" mass="38991">MKRFLYCLSFLCSVVVWGQMVRVPNIDIYSEIGTNGIAVTRNDLLFSVDGGSKYGFRVDFSLKGMFTNVVATNLFPSLDTFFFCTEPFGWFEMEYFVGNWRTLARKEYGYRGLQFFASPARNYKGAYDLRGIGLAVGKSFFSGMLYPHLLIYQPFAQNKVGFDLVIDSRIGNTILEFSVGFSDINLYQAIVDQTLQKRYTMLVRSVYGKLDFEVGIGFPDNPLLSLPLFEEAYVHVAEHLLIGYFEQNLAIFARPTVYNGIQEDLRQDVDFYFSAGAKVLSYGVGFENTFAMSTNYALSDRVGLYVSIDLSTLRFKTGIFYNVLDTIWNNPYGWYLNVIGKI</sequence>
<dbReference type="RefSeq" id="WP_271435080.1">
    <property type="nucleotide sequence ID" value="NZ_CP073355.1"/>
</dbReference>
<name>A0AAX3BCY2_9SPIR</name>
<reference evidence="2" key="1">
    <citation type="submission" date="2021-04" db="EMBL/GenBank/DDBJ databases">
        <authorList>
            <person name="Postec A."/>
        </authorList>
    </citation>
    <scope>NUCLEOTIDE SEQUENCE</scope>
    <source>
        <strain evidence="2">F1F22</strain>
    </source>
</reference>
<reference evidence="2" key="2">
    <citation type="submission" date="2022-06" db="EMBL/GenBank/DDBJ databases">
        <title>Thermospira aquatica gen. nov., sp. nov.</title>
        <authorList>
            <person name="Ben Ali Gam Z."/>
            <person name="Labat M."/>
        </authorList>
    </citation>
    <scope>NUCLEOTIDE SEQUENCE</scope>
    <source>
        <strain evidence="2">F1F22</strain>
    </source>
</reference>